<evidence type="ECO:0000313" key="6">
    <source>
        <dbReference type="EMBL" id="MBE3000713.1"/>
    </source>
</evidence>
<dbReference type="InterPro" id="IPR050330">
    <property type="entry name" value="Bact_OuterMem_StrucFunc"/>
</dbReference>
<evidence type="ECO:0000259" key="5">
    <source>
        <dbReference type="PROSITE" id="PS51123"/>
    </source>
</evidence>
<feature type="region of interest" description="Disordered" evidence="4">
    <location>
        <begin position="218"/>
        <end position="263"/>
    </location>
</feature>
<dbReference type="EMBL" id="JADBGI010000017">
    <property type="protein sequence ID" value="MBE3000713.1"/>
    <property type="molecule type" value="Genomic_DNA"/>
</dbReference>
<protein>
    <submittedName>
        <fullName evidence="6">OmpA family protein</fullName>
    </submittedName>
</protein>
<evidence type="ECO:0000256" key="1">
    <source>
        <dbReference type="ARBA" id="ARBA00004442"/>
    </source>
</evidence>
<evidence type="ECO:0000313" key="7">
    <source>
        <dbReference type="Proteomes" id="UP000806528"/>
    </source>
</evidence>
<dbReference type="InterPro" id="IPR006664">
    <property type="entry name" value="OMP_bac"/>
</dbReference>
<evidence type="ECO:0000256" key="4">
    <source>
        <dbReference type="SAM" id="MobiDB-lite"/>
    </source>
</evidence>
<dbReference type="PRINTS" id="PR01021">
    <property type="entry name" value="OMPADOMAIN"/>
</dbReference>
<keyword evidence="2 3" id="KW-0472">Membrane</keyword>
<dbReference type="SUPFAM" id="SSF103088">
    <property type="entry name" value="OmpA-like"/>
    <property type="match status" value="1"/>
</dbReference>
<comment type="caution">
    <text evidence="6">The sequence shown here is derived from an EMBL/GenBank/DDBJ whole genome shotgun (WGS) entry which is preliminary data.</text>
</comment>
<feature type="compositionally biased region" description="Polar residues" evidence="4">
    <location>
        <begin position="63"/>
        <end position="72"/>
    </location>
</feature>
<organism evidence="6 7">
    <name type="scientific">Nocardiopsis coralli</name>
    <dbReference type="NCBI Taxonomy" id="2772213"/>
    <lineage>
        <taxon>Bacteria</taxon>
        <taxon>Bacillati</taxon>
        <taxon>Actinomycetota</taxon>
        <taxon>Actinomycetes</taxon>
        <taxon>Streptosporangiales</taxon>
        <taxon>Nocardiopsidaceae</taxon>
        <taxon>Nocardiopsis</taxon>
    </lineage>
</organism>
<dbReference type="PROSITE" id="PS51123">
    <property type="entry name" value="OMPA_2"/>
    <property type="match status" value="1"/>
</dbReference>
<comment type="subcellular location">
    <subcellularLocation>
        <location evidence="1">Cell outer membrane</location>
    </subcellularLocation>
</comment>
<proteinExistence type="predicted"/>
<reference evidence="6 7" key="1">
    <citation type="submission" date="2020-09" db="EMBL/GenBank/DDBJ databases">
        <title>Diversity and distribution of actinomycetes associated with coral in the coast of Hainan.</title>
        <authorList>
            <person name="Li F."/>
        </authorList>
    </citation>
    <scope>NUCLEOTIDE SEQUENCE [LARGE SCALE GENOMIC DNA]</scope>
    <source>
        <strain evidence="6 7">HNM0947</strain>
    </source>
</reference>
<keyword evidence="7" id="KW-1185">Reference proteome</keyword>
<accession>A0ABR9PA45</accession>
<dbReference type="RefSeq" id="WP_193123323.1">
    <property type="nucleotide sequence ID" value="NZ_JADBGI010000017.1"/>
</dbReference>
<dbReference type="Gene3D" id="3.30.1330.60">
    <property type="entry name" value="OmpA-like domain"/>
    <property type="match status" value="1"/>
</dbReference>
<feature type="region of interest" description="Disordered" evidence="4">
    <location>
        <begin position="297"/>
        <end position="325"/>
    </location>
</feature>
<dbReference type="PANTHER" id="PTHR30329:SF17">
    <property type="entry name" value="LIPOPROTEIN YFIB-RELATED"/>
    <property type="match status" value="1"/>
</dbReference>
<feature type="domain" description="OmpA-like" evidence="5">
    <location>
        <begin position="259"/>
        <end position="375"/>
    </location>
</feature>
<evidence type="ECO:0000256" key="2">
    <source>
        <dbReference type="ARBA" id="ARBA00023136"/>
    </source>
</evidence>
<gene>
    <name evidence="6" type="ORF">IDM40_18715</name>
</gene>
<dbReference type="PANTHER" id="PTHR30329">
    <property type="entry name" value="STATOR ELEMENT OF FLAGELLAR MOTOR COMPLEX"/>
    <property type="match status" value="1"/>
</dbReference>
<feature type="compositionally biased region" description="Basic and acidic residues" evidence="4">
    <location>
        <begin position="244"/>
        <end position="256"/>
    </location>
</feature>
<feature type="region of interest" description="Disordered" evidence="4">
    <location>
        <begin position="337"/>
        <end position="375"/>
    </location>
</feature>
<dbReference type="InterPro" id="IPR036737">
    <property type="entry name" value="OmpA-like_sf"/>
</dbReference>
<name>A0ABR9PA45_9ACTN</name>
<feature type="compositionally biased region" description="Basic and acidic residues" evidence="4">
    <location>
        <begin position="360"/>
        <end position="375"/>
    </location>
</feature>
<evidence type="ECO:0000256" key="3">
    <source>
        <dbReference type="PROSITE-ProRule" id="PRU00473"/>
    </source>
</evidence>
<dbReference type="Proteomes" id="UP000806528">
    <property type="component" value="Unassembled WGS sequence"/>
</dbReference>
<dbReference type="CDD" id="cd07185">
    <property type="entry name" value="OmpA_C-like"/>
    <property type="match status" value="1"/>
</dbReference>
<sequence>MDTNEEHTPPGTLPLRLLALGSAFVLLTAGCGLVGDNSENPGEGGDDGGEEAAGNGEGGSELPVSSTTTSSEYGPDLEIEVRALETVGDGILRLTVGVGNHGHDDIGSFRVLENKDIGDKDISGISLLDPSTELQHLPFTLSSDGTCHCGGLEDGVEAGTFEEAWVTFPAPEGGAESLTVLTPTTAPFPAVPVSEGEEIQDPGLEEPVLLELRDISDEMVGDGPENEDGSEGSDEDSDGGNGDGGDRDGSDGLERNETDDEISYDISSDVLFATNSSNLGDDAEQTLEQVAQDIDDAGIETVHIDGHTDDTGNDGVNEPLSQDRADAVEDLLDELVDSSGVDYESEGHGSADPVSDNDTDEGRAENRRVTITLDK</sequence>
<dbReference type="Pfam" id="PF00691">
    <property type="entry name" value="OmpA"/>
    <property type="match status" value="1"/>
</dbReference>
<feature type="region of interest" description="Disordered" evidence="4">
    <location>
        <begin position="37"/>
        <end position="75"/>
    </location>
</feature>
<feature type="compositionally biased region" description="Acidic residues" evidence="4">
    <location>
        <begin position="218"/>
        <end position="238"/>
    </location>
</feature>
<dbReference type="InterPro" id="IPR006665">
    <property type="entry name" value="OmpA-like"/>
</dbReference>